<comment type="caution">
    <text evidence="3">The sequence shown here is derived from an EMBL/GenBank/DDBJ whole genome shotgun (WGS) entry which is preliminary data.</text>
</comment>
<accession>A0A1C0YTI8</accession>
<dbReference type="RefSeq" id="WP_066464712.1">
    <property type="nucleotide sequence ID" value="NZ_MATO01000037.1"/>
</dbReference>
<evidence type="ECO:0000259" key="2">
    <source>
        <dbReference type="Pfam" id="PF00582"/>
    </source>
</evidence>
<keyword evidence="4" id="KW-1185">Reference proteome</keyword>
<dbReference type="InterPro" id="IPR014729">
    <property type="entry name" value="Rossmann-like_a/b/a_fold"/>
</dbReference>
<evidence type="ECO:0000313" key="4">
    <source>
        <dbReference type="Proteomes" id="UP000093482"/>
    </source>
</evidence>
<reference evidence="3 4" key="1">
    <citation type="submission" date="2016-07" db="EMBL/GenBank/DDBJ databases">
        <title>Caryophanon latum genome sequencing.</title>
        <authorList>
            <person name="Verma A."/>
            <person name="Pal Y."/>
            <person name="Krishnamurthi S."/>
        </authorList>
    </citation>
    <scope>NUCLEOTIDE SEQUENCE [LARGE SCALE GENOMIC DNA]</scope>
    <source>
        <strain evidence="3 4">DSM 14151</strain>
    </source>
</reference>
<evidence type="ECO:0000313" key="3">
    <source>
        <dbReference type="EMBL" id="OCS90461.1"/>
    </source>
</evidence>
<dbReference type="Gene3D" id="3.40.50.620">
    <property type="entry name" value="HUPs"/>
    <property type="match status" value="1"/>
</dbReference>
<dbReference type="AlphaFoldDB" id="A0A1C0YTI8"/>
<sequence>MYNYIAVAIDGSDNALRATAEAIRLASTTATIELIYVIDVDHVRQEVLHATSPDALMLARRQKIAPYEALVQQAHRNVKITILKGLPGPSIVDYVNTRPVDIIVIGSRGLNAFQQMVLGSVSHKVMKRATCPVLVVK</sequence>
<proteinExistence type="inferred from homology"/>
<gene>
    <name evidence="3" type="ORF">A6K76_11385</name>
</gene>
<comment type="similarity">
    <text evidence="1">Belongs to the universal stress protein A family.</text>
</comment>
<dbReference type="EMBL" id="MATO01000037">
    <property type="protein sequence ID" value="OCS90461.1"/>
    <property type="molecule type" value="Genomic_DNA"/>
</dbReference>
<feature type="domain" description="UspA" evidence="2">
    <location>
        <begin position="1"/>
        <end position="137"/>
    </location>
</feature>
<dbReference type="PRINTS" id="PR01438">
    <property type="entry name" value="UNVRSLSTRESS"/>
</dbReference>
<organism evidence="3 4">
    <name type="scientific">Caryophanon latum</name>
    <dbReference type="NCBI Taxonomy" id="33977"/>
    <lineage>
        <taxon>Bacteria</taxon>
        <taxon>Bacillati</taxon>
        <taxon>Bacillota</taxon>
        <taxon>Bacilli</taxon>
        <taxon>Bacillales</taxon>
        <taxon>Caryophanaceae</taxon>
        <taxon>Caryophanon</taxon>
    </lineage>
</organism>
<evidence type="ECO:0000256" key="1">
    <source>
        <dbReference type="ARBA" id="ARBA00008791"/>
    </source>
</evidence>
<dbReference type="SUPFAM" id="SSF52402">
    <property type="entry name" value="Adenine nucleotide alpha hydrolases-like"/>
    <property type="match status" value="1"/>
</dbReference>
<dbReference type="InterPro" id="IPR006016">
    <property type="entry name" value="UspA"/>
</dbReference>
<dbReference type="Proteomes" id="UP000093482">
    <property type="component" value="Unassembled WGS sequence"/>
</dbReference>
<dbReference type="Pfam" id="PF00582">
    <property type="entry name" value="Usp"/>
    <property type="match status" value="1"/>
</dbReference>
<name>A0A1C0YTI8_9BACL</name>
<dbReference type="CDD" id="cd00293">
    <property type="entry name" value="USP-like"/>
    <property type="match status" value="1"/>
</dbReference>
<dbReference type="PANTHER" id="PTHR46268:SF6">
    <property type="entry name" value="UNIVERSAL STRESS PROTEIN UP12"/>
    <property type="match status" value="1"/>
</dbReference>
<dbReference type="PANTHER" id="PTHR46268">
    <property type="entry name" value="STRESS RESPONSE PROTEIN NHAX"/>
    <property type="match status" value="1"/>
</dbReference>
<dbReference type="OrthoDB" id="9777884at2"/>
<protein>
    <submittedName>
        <fullName evidence="3">Universal stress protein</fullName>
    </submittedName>
</protein>
<dbReference type="InterPro" id="IPR006015">
    <property type="entry name" value="Universal_stress_UspA"/>
</dbReference>